<evidence type="ECO:0000259" key="8">
    <source>
        <dbReference type="PROSITE" id="PS50110"/>
    </source>
</evidence>
<dbReference type="PANTHER" id="PTHR48111:SF1">
    <property type="entry name" value="TWO-COMPONENT RESPONSE REGULATOR ORR33"/>
    <property type="match status" value="1"/>
</dbReference>
<proteinExistence type="predicted"/>
<dbReference type="SUPFAM" id="SSF55785">
    <property type="entry name" value="PYP-like sensor domain (PAS domain)"/>
    <property type="match status" value="1"/>
</dbReference>
<keyword evidence="4" id="KW-0238">DNA-binding</keyword>
<dbReference type="PANTHER" id="PTHR48111">
    <property type="entry name" value="REGULATOR OF RPOS"/>
    <property type="match status" value="1"/>
</dbReference>
<evidence type="ECO:0000256" key="2">
    <source>
        <dbReference type="ARBA" id="ARBA00023012"/>
    </source>
</evidence>
<dbReference type="GO" id="GO:0032993">
    <property type="term" value="C:protein-DNA complex"/>
    <property type="evidence" value="ECO:0007669"/>
    <property type="project" value="TreeGrafter"/>
</dbReference>
<dbReference type="Proteomes" id="UP000261812">
    <property type="component" value="Chromosome"/>
</dbReference>
<dbReference type="GO" id="GO:0006355">
    <property type="term" value="P:regulation of DNA-templated transcription"/>
    <property type="evidence" value="ECO:0007669"/>
    <property type="project" value="TreeGrafter"/>
</dbReference>
<dbReference type="GO" id="GO:0005829">
    <property type="term" value="C:cytosol"/>
    <property type="evidence" value="ECO:0007669"/>
    <property type="project" value="TreeGrafter"/>
</dbReference>
<gene>
    <name evidence="10" type="ORF">D3A95_03085</name>
</gene>
<reference evidence="11" key="1">
    <citation type="submission" date="2018-09" db="EMBL/GenBank/DDBJ databases">
        <title>Complete genome sequence of thermophilic cyanobacteria strain Thermosynechococcus elongatus PKUAC-SCTE542.</title>
        <authorList>
            <person name="Liang Y."/>
            <person name="Tang J."/>
            <person name="Daroch M."/>
        </authorList>
    </citation>
    <scope>NUCLEOTIDE SEQUENCE [LARGE SCALE GENOMIC DNA]</scope>
    <source>
        <strain evidence="11">E542</strain>
    </source>
</reference>
<dbReference type="InterPro" id="IPR000014">
    <property type="entry name" value="PAS"/>
</dbReference>
<evidence type="ECO:0000259" key="9">
    <source>
        <dbReference type="PROSITE" id="PS50112"/>
    </source>
</evidence>
<accession>A0A3B7MDK5</accession>
<dbReference type="InterPro" id="IPR039420">
    <property type="entry name" value="WalR-like"/>
</dbReference>
<evidence type="ECO:0000256" key="3">
    <source>
        <dbReference type="ARBA" id="ARBA00023015"/>
    </source>
</evidence>
<evidence type="ECO:0000256" key="7">
    <source>
        <dbReference type="SAM" id="Coils"/>
    </source>
</evidence>
<dbReference type="SMART" id="SM00448">
    <property type="entry name" value="REC"/>
    <property type="match status" value="1"/>
</dbReference>
<feature type="modified residue" description="4-aspartylphosphate" evidence="6">
    <location>
        <position position="61"/>
    </location>
</feature>
<name>A0A3B7MDK5_9CYAN</name>
<evidence type="ECO:0000256" key="4">
    <source>
        <dbReference type="ARBA" id="ARBA00023125"/>
    </source>
</evidence>
<dbReference type="Gene3D" id="3.30.450.20">
    <property type="entry name" value="PAS domain"/>
    <property type="match status" value="1"/>
</dbReference>
<evidence type="ECO:0000256" key="1">
    <source>
        <dbReference type="ARBA" id="ARBA00022553"/>
    </source>
</evidence>
<dbReference type="NCBIfam" id="TIGR00229">
    <property type="entry name" value="sensory_box"/>
    <property type="match status" value="1"/>
</dbReference>
<dbReference type="RefSeq" id="WP_181496194.1">
    <property type="nucleotide sequence ID" value="NZ_CP032152.1"/>
</dbReference>
<sequence>MTTDLFDSGAGRILIVDDTPENVEVLTTLLQLEGYDVRGAISGQMALMGIEAEPPDVILLDIMMPDMNGYEVCQTLKENPKTKHIPIIFISALDDVFDKVKAFEIGAADYITKPFQQAEVLARVKNQLTIALLQRKLRQKNALLQKQNQQLQEIAEERRDLVSSLQAAQEQYRQMFEEAVVGIYQSSPEGVYFKVNNALARIYGYADAEDWLADIEHHNHRPYVDDSSWEKFQQQIQARGFVRNLVSKVYRADQTITTICECARPVKSEDGQLLYYEGFVFELPTRNP</sequence>
<keyword evidence="7" id="KW-0175">Coiled coil</keyword>
<evidence type="ECO:0000256" key="6">
    <source>
        <dbReference type="PROSITE-ProRule" id="PRU00169"/>
    </source>
</evidence>
<feature type="domain" description="Response regulatory" evidence="8">
    <location>
        <begin position="12"/>
        <end position="128"/>
    </location>
</feature>
<dbReference type="InterPro" id="IPR011006">
    <property type="entry name" value="CheY-like_superfamily"/>
</dbReference>
<evidence type="ECO:0000313" key="10">
    <source>
        <dbReference type="EMBL" id="AXY67481.1"/>
    </source>
</evidence>
<dbReference type="KEGG" id="tsq:D3A95_03085"/>
<dbReference type="SUPFAM" id="SSF52172">
    <property type="entry name" value="CheY-like"/>
    <property type="match status" value="1"/>
</dbReference>
<dbReference type="GO" id="GO:0000156">
    <property type="term" value="F:phosphorelay response regulator activity"/>
    <property type="evidence" value="ECO:0007669"/>
    <property type="project" value="TreeGrafter"/>
</dbReference>
<keyword evidence="2" id="KW-0902">Two-component regulatory system</keyword>
<keyword evidence="1 6" id="KW-0597">Phosphoprotein</keyword>
<dbReference type="InterPro" id="IPR035965">
    <property type="entry name" value="PAS-like_dom_sf"/>
</dbReference>
<dbReference type="AlphaFoldDB" id="A0A3B7MDK5"/>
<protein>
    <submittedName>
        <fullName evidence="10">Response regulator</fullName>
    </submittedName>
</protein>
<dbReference type="Gene3D" id="3.40.50.2300">
    <property type="match status" value="1"/>
</dbReference>
<feature type="domain" description="PAS" evidence="9">
    <location>
        <begin position="168"/>
        <end position="209"/>
    </location>
</feature>
<dbReference type="Pfam" id="PF00072">
    <property type="entry name" value="Response_reg"/>
    <property type="match status" value="1"/>
</dbReference>
<evidence type="ECO:0000256" key="5">
    <source>
        <dbReference type="ARBA" id="ARBA00023163"/>
    </source>
</evidence>
<dbReference type="GO" id="GO:0000976">
    <property type="term" value="F:transcription cis-regulatory region binding"/>
    <property type="evidence" value="ECO:0007669"/>
    <property type="project" value="TreeGrafter"/>
</dbReference>
<keyword evidence="11" id="KW-1185">Reference proteome</keyword>
<evidence type="ECO:0000313" key="11">
    <source>
        <dbReference type="Proteomes" id="UP000261812"/>
    </source>
</evidence>
<dbReference type="PROSITE" id="PS50112">
    <property type="entry name" value="PAS"/>
    <property type="match status" value="1"/>
</dbReference>
<organism evidence="10 11">
    <name type="scientific">Thermosynechococcus sichuanensis E542</name>
    <dbReference type="NCBI Taxonomy" id="2016101"/>
    <lineage>
        <taxon>Bacteria</taxon>
        <taxon>Bacillati</taxon>
        <taxon>Cyanobacteriota</taxon>
        <taxon>Cyanophyceae</taxon>
        <taxon>Acaryochloridales</taxon>
        <taxon>Thermosynechococcaceae</taxon>
        <taxon>Thermosynechococcus</taxon>
        <taxon>Thermosynechococcus sichuanensis</taxon>
    </lineage>
</organism>
<dbReference type="CDD" id="cd19920">
    <property type="entry name" value="REC_PA4781-like"/>
    <property type="match status" value="1"/>
</dbReference>
<dbReference type="PROSITE" id="PS50110">
    <property type="entry name" value="RESPONSE_REGULATORY"/>
    <property type="match status" value="1"/>
</dbReference>
<feature type="coiled-coil region" evidence="7">
    <location>
        <begin position="130"/>
        <end position="178"/>
    </location>
</feature>
<dbReference type="EMBL" id="CP032152">
    <property type="protein sequence ID" value="AXY67481.1"/>
    <property type="molecule type" value="Genomic_DNA"/>
</dbReference>
<keyword evidence="3" id="KW-0805">Transcription regulation</keyword>
<keyword evidence="5" id="KW-0804">Transcription</keyword>
<dbReference type="InterPro" id="IPR001789">
    <property type="entry name" value="Sig_transdc_resp-reg_receiver"/>
</dbReference>